<gene>
    <name evidence="2" type="ORF">LEA_03231</name>
</gene>
<evidence type="ECO:0000313" key="2">
    <source>
        <dbReference type="EMBL" id="EKC78682.1"/>
    </source>
</evidence>
<evidence type="ECO:0000256" key="1">
    <source>
        <dbReference type="SAM" id="Phobius"/>
    </source>
</evidence>
<accession>K1U051</accession>
<feature type="non-terminal residue" evidence="2">
    <location>
        <position position="105"/>
    </location>
</feature>
<dbReference type="PROSITE" id="PS51257">
    <property type="entry name" value="PROKAR_LIPOPROTEIN"/>
    <property type="match status" value="1"/>
</dbReference>
<sequence>MKQIRFYQIITAISCLFLISCGIEQNLKKADKHLSLGEYFDAATQYKKVYTKTPTKERAARGKVALKMARCYDKINSTPKALAAYSNAIRYKQADLNDRLAYAGF</sequence>
<proteinExistence type="predicted"/>
<organism evidence="2">
    <name type="scientific">human gut metagenome</name>
    <dbReference type="NCBI Taxonomy" id="408170"/>
    <lineage>
        <taxon>unclassified sequences</taxon>
        <taxon>metagenomes</taxon>
        <taxon>organismal metagenomes</taxon>
    </lineage>
</organism>
<dbReference type="SUPFAM" id="SSF48452">
    <property type="entry name" value="TPR-like"/>
    <property type="match status" value="1"/>
</dbReference>
<comment type="caution">
    <text evidence="2">The sequence shown here is derived from an EMBL/GenBank/DDBJ whole genome shotgun (WGS) entry which is preliminary data.</text>
</comment>
<keyword evidence="1" id="KW-1133">Transmembrane helix</keyword>
<protein>
    <submittedName>
        <fullName evidence="2">OmpA family protein</fullName>
    </submittedName>
</protein>
<keyword evidence="1" id="KW-0812">Transmembrane</keyword>
<dbReference type="AlphaFoldDB" id="K1U051"/>
<keyword evidence="1" id="KW-0472">Membrane</keyword>
<dbReference type="EMBL" id="AJWY01002150">
    <property type="protein sequence ID" value="EKC78682.1"/>
    <property type="molecule type" value="Genomic_DNA"/>
</dbReference>
<feature type="transmembrane region" description="Helical" evidence="1">
    <location>
        <begin position="6"/>
        <end position="23"/>
    </location>
</feature>
<dbReference type="InterPro" id="IPR011990">
    <property type="entry name" value="TPR-like_helical_dom_sf"/>
</dbReference>
<reference evidence="2" key="1">
    <citation type="journal article" date="2013" name="Environ. Microbiol.">
        <title>Microbiota from the distal guts of lean and obese adolescents exhibit partial functional redundancy besides clear differences in community structure.</title>
        <authorList>
            <person name="Ferrer M."/>
            <person name="Ruiz A."/>
            <person name="Lanza F."/>
            <person name="Haange S.B."/>
            <person name="Oberbach A."/>
            <person name="Till H."/>
            <person name="Bargiela R."/>
            <person name="Campoy C."/>
            <person name="Segura M.T."/>
            <person name="Richter M."/>
            <person name="von Bergen M."/>
            <person name="Seifert J."/>
            <person name="Suarez A."/>
        </authorList>
    </citation>
    <scope>NUCLEOTIDE SEQUENCE</scope>
</reference>
<dbReference type="Gene3D" id="1.25.40.10">
    <property type="entry name" value="Tetratricopeptide repeat domain"/>
    <property type="match status" value="1"/>
</dbReference>
<name>K1U051_9ZZZZ</name>